<dbReference type="EMBL" id="AUSV01000113">
    <property type="protein sequence ID" value="ESP91533.1"/>
    <property type="molecule type" value="Genomic_DNA"/>
</dbReference>
<keyword evidence="1" id="KW-0812">Transmembrane</keyword>
<protein>
    <submittedName>
        <fullName evidence="2">Uncharacterized protein</fullName>
    </submittedName>
</protein>
<name>V4HP32_PSEL2</name>
<sequence length="84" mass="9456">MELIEAILLGLQLKNLQKPFVFFSMLIGFLFFTLAGFGMLFGIYEILVSDKAGKLLPSLGIMAFSILFFALASVCSYMIKRCFR</sequence>
<gene>
    <name evidence="2" type="ORF">PL2TA16_00332</name>
</gene>
<organism evidence="2 3">
    <name type="scientific">Pseudoalteromonas luteoviolacea (strain 2ta16)</name>
    <dbReference type="NCBI Taxonomy" id="1353533"/>
    <lineage>
        <taxon>Bacteria</taxon>
        <taxon>Pseudomonadati</taxon>
        <taxon>Pseudomonadota</taxon>
        <taxon>Gammaproteobacteria</taxon>
        <taxon>Alteromonadales</taxon>
        <taxon>Pseudoalteromonadaceae</taxon>
        <taxon>Pseudoalteromonas</taxon>
    </lineage>
</organism>
<feature type="transmembrane region" description="Helical" evidence="1">
    <location>
        <begin position="20"/>
        <end position="44"/>
    </location>
</feature>
<keyword evidence="1" id="KW-1133">Transmembrane helix</keyword>
<dbReference type="PATRIC" id="fig|1353533.3.peg.4288"/>
<evidence type="ECO:0000256" key="1">
    <source>
        <dbReference type="SAM" id="Phobius"/>
    </source>
</evidence>
<reference evidence="2 3" key="1">
    <citation type="submission" date="2013-07" db="EMBL/GenBank/DDBJ databases">
        <title>Draft genome sequence of Pseudoalteromonas luteoviolacea 2ta16.</title>
        <authorList>
            <person name="Allen E.E."/>
            <person name="Azam F."/>
            <person name="Podell S."/>
        </authorList>
    </citation>
    <scope>NUCLEOTIDE SEQUENCE [LARGE SCALE GENOMIC DNA]</scope>
    <source>
        <strain evidence="2 3">2ta16</strain>
    </source>
</reference>
<dbReference type="AlphaFoldDB" id="V4HP32"/>
<comment type="caution">
    <text evidence="2">The sequence shown here is derived from an EMBL/GenBank/DDBJ whole genome shotgun (WGS) entry which is preliminary data.</text>
</comment>
<keyword evidence="1" id="KW-0472">Membrane</keyword>
<accession>V4HP32</accession>
<evidence type="ECO:0000313" key="2">
    <source>
        <dbReference type="EMBL" id="ESP91533.1"/>
    </source>
</evidence>
<evidence type="ECO:0000313" key="3">
    <source>
        <dbReference type="Proteomes" id="UP000017820"/>
    </source>
</evidence>
<feature type="transmembrane region" description="Helical" evidence="1">
    <location>
        <begin position="56"/>
        <end position="79"/>
    </location>
</feature>
<dbReference type="Proteomes" id="UP000017820">
    <property type="component" value="Unassembled WGS sequence"/>
</dbReference>
<proteinExistence type="predicted"/>